<feature type="compositionally biased region" description="Acidic residues" evidence="3">
    <location>
        <begin position="400"/>
        <end position="413"/>
    </location>
</feature>
<dbReference type="Pfam" id="PF21989">
    <property type="entry name" value="RA_2"/>
    <property type="match status" value="1"/>
</dbReference>
<dbReference type="Gene3D" id="1.20.80.10">
    <property type="match status" value="1"/>
</dbReference>
<dbReference type="Ensembl" id="ENSOSIT00000030645.1">
    <property type="protein sequence ID" value="ENSOSIP00000029085.1"/>
    <property type="gene ID" value="ENSOSIG00000015001.1"/>
</dbReference>
<sequence>MTDAMKSSAAASAAAPPVDWQKRCVSLEMQLLRFRLQAGKIRELLAEKMQDLEQRLTEADQRAERAEKQIHMMEEKLKSANMQTSECESSLFRKYQDLSSRVQEKEALIQRLEMQLEKQVLARAQEAKIIEEKAAKIKDWVTLKLKEMEEENQQLKTVNLKQTEQILQLQEKLQTLLEKPGSPGAKDASLAPSTTQDEGGTSSIRTMATDLRKSPELVPKSSCLWDFSVHEPLVRGGRSPSSRPELQESPENLTANLDRDNSSEELNSKFSSQCLHSSSSSSSSSSANEMSHGPSSAGSALRVTPKSPLLSRSPSNKNPFPCLPQPSAPPPGASMTLPKVRTPLTPRDSIQLVKKHRSQPQPGLDRLPHLNVDVHVTAPSSASSTLKSTGTASPFSQLVEETDIDDEPPDSSEEGGWGAHSEVLPQEGVSFRGLSEDLENEDPEVLKPPTPPLHRFPSWESRIYAVAKAGMRVSEAGRGSGMPQWPVAPPTPLVYKNIKVPVYTTLKGKATQISSTPLPDEGSGSEDDSSSLASSRTSILSPDRKGSVPGSPRAVKRGVSVSSFSSESDYAIPPDACSLDSDYSEPEQKVQRTSSYSCEGINPEALEKSGYLLKMSSQVKAWKRRWFILRNGEILYYKSPSDVIRKPQGQIELNSSCGLVHGEGAKTFQVKHGHSKLVWCSLVGKVFFYYRNQEDKLPLGQLQASEASVQEVDRSCDSDEDYEAGGRGFLSSHCTLVVQPREQSPTYLLIGTKQEKDAWLYHLTVAAGCGANFRVGTEYEQLIGKLLDADGDPDSPLWTSDGLSFSKEGLRSPLTTLPSEALQTEALKLFKSCQLFINVLVESPSVDYHTSLAQNALQVCLTHPELQNEMYCQLIKQTHRRTPHNHSLTQCWQLLSLCAALFLPQQHFLWYLRQYLQLNADTRTEVGKYAVYCQRSMERTLQNGEREARPSRMEIISILLRNPYHHSLPFSIPVHFMNNTYQVVGFDGSTIVEEFLNTLNQRIAMRKPQLTGFALVTDDPSGKDLEHCLQPTDKICDVISKWEQALKEMHPGKNEATRIVRLTCKKRLFFRSQVKGETERERLLLAYQVNADVQQGRFPVNKELALEVAALMAKVEHGDLERPGVSASSGSPRPQLLLLQVLERFYPKPYRQHCSAEQLRELSERLAVKWSSLRGCSASECVRIYLTVARKWPLFGAKLFSAKPSLPSLFEQSQVWLAVGEDGLCVLDPTMHTLVSYPYLSVITFGGCRDDFMVVTTQRREPGGGKKIAEKLIFAMPKPKVLELTLLMASYINHLNLSAPPTSHQPLSQWDGDSRLFSSTNGPTLL</sequence>
<dbReference type="SMART" id="SM00233">
    <property type="entry name" value="PH"/>
    <property type="match status" value="1"/>
</dbReference>
<dbReference type="PROSITE" id="PS50003">
    <property type="entry name" value="PH_DOMAIN"/>
    <property type="match status" value="1"/>
</dbReference>
<dbReference type="InterPro" id="IPR000299">
    <property type="entry name" value="FERM_domain"/>
</dbReference>
<dbReference type="Gene3D" id="3.10.20.90">
    <property type="entry name" value="Phosphatidylinositol 3-kinase Catalytic Subunit, Chain A, domain 1"/>
    <property type="match status" value="1"/>
</dbReference>
<dbReference type="Pfam" id="PF00784">
    <property type="entry name" value="MyTH4"/>
    <property type="match status" value="1"/>
</dbReference>
<keyword evidence="2" id="KW-0175">Coiled coil</keyword>
<feature type="domain" description="PH" evidence="4">
    <location>
        <begin position="605"/>
        <end position="768"/>
    </location>
</feature>
<feature type="region of interest" description="Disordered" evidence="3">
    <location>
        <begin position="233"/>
        <end position="424"/>
    </location>
</feature>
<protein>
    <submittedName>
        <fullName evidence="7">Pleckstrin homology domain containing, family H (with MyTH4 domain) member 1</fullName>
    </submittedName>
</protein>
<accession>A0A8C7YIG8</accession>
<feature type="compositionally biased region" description="Low complexity" evidence="3">
    <location>
        <begin position="268"/>
        <end position="291"/>
    </location>
</feature>
<feature type="region of interest" description="Disordered" evidence="3">
    <location>
        <begin position="573"/>
        <end position="596"/>
    </location>
</feature>
<dbReference type="InterPro" id="IPR001849">
    <property type="entry name" value="PH_domain"/>
</dbReference>
<dbReference type="InterPro" id="IPR029071">
    <property type="entry name" value="Ubiquitin-like_domsf"/>
</dbReference>
<evidence type="ECO:0000256" key="3">
    <source>
        <dbReference type="SAM" id="MobiDB-lite"/>
    </source>
</evidence>
<feature type="compositionally biased region" description="Pro residues" evidence="3">
    <location>
        <begin position="321"/>
        <end position="332"/>
    </location>
</feature>
<dbReference type="InterPro" id="IPR014352">
    <property type="entry name" value="FERM/acyl-CoA-bd_prot_sf"/>
</dbReference>
<dbReference type="Proteomes" id="UP000694383">
    <property type="component" value="Unplaced"/>
</dbReference>
<feature type="region of interest" description="Disordered" evidence="3">
    <location>
        <begin position="512"/>
        <end position="559"/>
    </location>
</feature>
<evidence type="ECO:0000259" key="6">
    <source>
        <dbReference type="PROSITE" id="PS51016"/>
    </source>
</evidence>
<reference evidence="7" key="1">
    <citation type="submission" date="2025-08" db="UniProtKB">
        <authorList>
            <consortium name="Ensembl"/>
        </authorList>
    </citation>
    <scope>IDENTIFICATION</scope>
</reference>
<dbReference type="Gene3D" id="1.25.40.530">
    <property type="entry name" value="MyTH4 domain"/>
    <property type="match status" value="1"/>
</dbReference>
<dbReference type="InterPro" id="IPR038185">
    <property type="entry name" value="MyTH4_dom_sf"/>
</dbReference>
<dbReference type="InterPro" id="IPR019749">
    <property type="entry name" value="Band_41_domain"/>
</dbReference>
<keyword evidence="8" id="KW-1185">Reference proteome</keyword>
<evidence type="ECO:0000259" key="5">
    <source>
        <dbReference type="PROSITE" id="PS50057"/>
    </source>
</evidence>
<evidence type="ECO:0000256" key="1">
    <source>
        <dbReference type="ARBA" id="ARBA00022737"/>
    </source>
</evidence>
<organism evidence="7 8">
    <name type="scientific">Oryzias sinensis</name>
    <name type="common">Chinese medaka</name>
    <dbReference type="NCBI Taxonomy" id="183150"/>
    <lineage>
        <taxon>Eukaryota</taxon>
        <taxon>Metazoa</taxon>
        <taxon>Chordata</taxon>
        <taxon>Craniata</taxon>
        <taxon>Vertebrata</taxon>
        <taxon>Euteleostomi</taxon>
        <taxon>Actinopterygii</taxon>
        <taxon>Neopterygii</taxon>
        <taxon>Teleostei</taxon>
        <taxon>Neoteleostei</taxon>
        <taxon>Acanthomorphata</taxon>
        <taxon>Ovalentaria</taxon>
        <taxon>Atherinomorphae</taxon>
        <taxon>Beloniformes</taxon>
        <taxon>Adrianichthyidae</taxon>
        <taxon>Oryziinae</taxon>
        <taxon>Oryzias</taxon>
    </lineage>
</organism>
<dbReference type="InterPro" id="IPR011993">
    <property type="entry name" value="PH-like_dom_sf"/>
</dbReference>
<dbReference type="PROSITE" id="PS50057">
    <property type="entry name" value="FERM_3"/>
    <property type="match status" value="1"/>
</dbReference>
<feature type="region of interest" description="Disordered" evidence="3">
    <location>
        <begin position="1303"/>
        <end position="1326"/>
    </location>
</feature>
<dbReference type="SUPFAM" id="SSF47031">
    <property type="entry name" value="Second domain of FERM"/>
    <property type="match status" value="1"/>
</dbReference>
<dbReference type="SUPFAM" id="SSF50729">
    <property type="entry name" value="PH domain-like"/>
    <property type="match status" value="2"/>
</dbReference>
<feature type="compositionally biased region" description="Low complexity" evidence="3">
    <location>
        <begin position="530"/>
        <end position="541"/>
    </location>
</feature>
<keyword evidence="1" id="KW-0677">Repeat</keyword>
<evidence type="ECO:0000259" key="4">
    <source>
        <dbReference type="PROSITE" id="PS50003"/>
    </source>
</evidence>
<feature type="compositionally biased region" description="Polar residues" evidence="3">
    <location>
        <begin position="1316"/>
        <end position="1326"/>
    </location>
</feature>
<evidence type="ECO:0000313" key="8">
    <source>
        <dbReference type="Proteomes" id="UP000694383"/>
    </source>
</evidence>
<name>A0A8C7YIG8_9TELE</name>
<dbReference type="SUPFAM" id="SSF54236">
    <property type="entry name" value="Ubiquitin-like"/>
    <property type="match status" value="1"/>
</dbReference>
<feature type="compositionally biased region" description="Polar residues" evidence="3">
    <location>
        <begin position="378"/>
        <end position="396"/>
    </location>
</feature>
<feature type="compositionally biased region" description="Polar residues" evidence="3">
    <location>
        <begin position="239"/>
        <end position="255"/>
    </location>
</feature>
<evidence type="ECO:0000313" key="7">
    <source>
        <dbReference type="Ensembl" id="ENSOSIP00000029085.1"/>
    </source>
</evidence>
<dbReference type="SMART" id="SM00295">
    <property type="entry name" value="B41"/>
    <property type="match status" value="1"/>
</dbReference>
<dbReference type="PROSITE" id="PS51016">
    <property type="entry name" value="MYTH4"/>
    <property type="match status" value="1"/>
</dbReference>
<dbReference type="InterPro" id="IPR019748">
    <property type="entry name" value="FERM_central"/>
</dbReference>
<proteinExistence type="predicted"/>
<feature type="region of interest" description="Disordered" evidence="3">
    <location>
        <begin position="178"/>
        <end position="203"/>
    </location>
</feature>
<dbReference type="GO" id="GO:0005856">
    <property type="term" value="C:cytoskeleton"/>
    <property type="evidence" value="ECO:0007669"/>
    <property type="project" value="InterPro"/>
</dbReference>
<dbReference type="GeneTree" id="ENSGT00940000159456"/>
<dbReference type="PANTHER" id="PTHR22903">
    <property type="entry name" value="PLEKHH PROTEIN"/>
    <property type="match status" value="1"/>
</dbReference>
<feature type="domain" description="FERM" evidence="5">
    <location>
        <begin position="970"/>
        <end position="1299"/>
    </location>
</feature>
<dbReference type="PANTHER" id="PTHR22903:SF4">
    <property type="entry name" value="PLECKSTRIN HOMOLOGY DOMAIN-CONTAINING FAMILY H MEMBER 1"/>
    <property type="match status" value="1"/>
</dbReference>
<dbReference type="SMART" id="SM00139">
    <property type="entry name" value="MyTH4"/>
    <property type="match status" value="1"/>
</dbReference>
<reference evidence="7" key="2">
    <citation type="submission" date="2025-09" db="UniProtKB">
        <authorList>
            <consortium name="Ensembl"/>
        </authorList>
    </citation>
    <scope>IDENTIFICATION</scope>
</reference>
<feature type="compositionally biased region" description="Polar residues" evidence="3">
    <location>
        <begin position="191"/>
        <end position="203"/>
    </location>
</feature>
<dbReference type="InterPro" id="IPR000857">
    <property type="entry name" value="MyTH4_dom"/>
</dbReference>
<dbReference type="InterPro" id="IPR035963">
    <property type="entry name" value="FERM_2"/>
</dbReference>
<dbReference type="Pfam" id="PF00169">
    <property type="entry name" value="PH"/>
    <property type="match status" value="1"/>
</dbReference>
<feature type="domain" description="MyTH4" evidence="6">
    <location>
        <begin position="805"/>
        <end position="959"/>
    </location>
</feature>
<evidence type="ECO:0000256" key="2">
    <source>
        <dbReference type="ARBA" id="ARBA00023054"/>
    </source>
</evidence>
<dbReference type="Pfam" id="PF00373">
    <property type="entry name" value="FERM_M"/>
    <property type="match status" value="1"/>
</dbReference>
<dbReference type="CDD" id="cd14473">
    <property type="entry name" value="FERM_B-lobe"/>
    <property type="match status" value="1"/>
</dbReference>
<dbReference type="Gene3D" id="2.30.29.30">
    <property type="entry name" value="Pleckstrin-homology domain (PH domain)/Phosphotyrosine-binding domain (PTB)"/>
    <property type="match status" value="3"/>
</dbReference>